<dbReference type="InterPro" id="IPR001453">
    <property type="entry name" value="MoaB/Mog_dom"/>
</dbReference>
<dbReference type="Gene3D" id="3.40.980.10">
    <property type="entry name" value="MoaB/Mog-like domain"/>
    <property type="match status" value="1"/>
</dbReference>
<dbReference type="Gene3D" id="3.30.70.2860">
    <property type="match status" value="1"/>
</dbReference>
<accession>A0AAE9Y6P6</accession>
<dbReference type="Pfam" id="PF02464">
    <property type="entry name" value="CinA"/>
    <property type="match status" value="1"/>
</dbReference>
<protein>
    <recommendedName>
        <fullName evidence="1">CinA-like protein</fullName>
    </recommendedName>
</protein>
<dbReference type="Gene3D" id="3.90.950.20">
    <property type="entry name" value="CinA-like"/>
    <property type="match status" value="1"/>
</dbReference>
<keyword evidence="4" id="KW-1185">Reference proteome</keyword>
<dbReference type="PANTHER" id="PTHR13939:SF0">
    <property type="entry name" value="NMN AMIDOHYDROLASE-LIKE PROTEIN YFAY"/>
    <property type="match status" value="1"/>
</dbReference>
<dbReference type="KEGG" id="ima:PO878_12790"/>
<dbReference type="SMART" id="SM00852">
    <property type="entry name" value="MoCF_biosynth"/>
    <property type="match status" value="1"/>
</dbReference>
<evidence type="ECO:0000259" key="2">
    <source>
        <dbReference type="SMART" id="SM00852"/>
    </source>
</evidence>
<name>A0AAE9Y6P6_9ACTN</name>
<dbReference type="Proteomes" id="UP001216390">
    <property type="component" value="Chromosome"/>
</dbReference>
<dbReference type="InterPro" id="IPR008135">
    <property type="entry name" value="Competence-induced_CinA"/>
</dbReference>
<reference evidence="3" key="1">
    <citation type="submission" date="2023-01" db="EMBL/GenBank/DDBJ databases">
        <title>The diversity of Class Acidimicrobiia in South China Sea sediment environments and the proposal of Iamia marina sp. nov., a novel species of the genus Iamia.</title>
        <authorList>
            <person name="He Y."/>
            <person name="Tian X."/>
        </authorList>
    </citation>
    <scope>NUCLEOTIDE SEQUENCE</scope>
    <source>
        <strain evidence="3">DSM 19957</strain>
    </source>
</reference>
<dbReference type="HAMAP" id="MF_00226_B">
    <property type="entry name" value="CinA_B"/>
    <property type="match status" value="1"/>
</dbReference>
<dbReference type="AlphaFoldDB" id="A0AAE9Y6P6"/>
<proteinExistence type="inferred from homology"/>
<comment type="similarity">
    <text evidence="1">Belongs to the CinA family.</text>
</comment>
<sequence length="450" mass="46663">MRCEVVAVGTELLLGQIVDTNSSWIGEQLALVGIDSLRQTKVGDNMDRIVAVLTEAVERAEAVIVCGGLGPTQDDITRDAIARVMGVELDLDDAVAARIEAMFGGRGRRMPMNNLRQAEVPVGATAIADPQPGTAPGLICPFTRPGPDGEPVAKVIYAVPGVPYEMKEIMTRAILPDLSARAGVTAAIRSRTLRTWGESESGLAERLADRMDTIDRAAAAGRSGVTIAFLASGIEGLKVRLTAKAPTAEEAEALLAEEEAEVRAVLGPDLVFGIDDETMESAVLGLLGRAGLTLALAESLTGGLAASRVTDVPGASRSFRGAVVSYASEVKHDLLDVPDGPVVSAAAAEAMASGARRTLGADVGLAFTGVAGPDPQDGEAPGTVFVGLDLAGEVTSVRLQLPGDRLRVRQFSVISGLGLLRTRLAARLDGEADAGDLQARSMPAWGSTET</sequence>
<dbReference type="CDD" id="cd00885">
    <property type="entry name" value="cinA"/>
    <property type="match status" value="1"/>
</dbReference>
<dbReference type="EMBL" id="CP116942">
    <property type="protein sequence ID" value="WCO65373.1"/>
    <property type="molecule type" value="Genomic_DNA"/>
</dbReference>
<dbReference type="InterPro" id="IPR008136">
    <property type="entry name" value="CinA_C"/>
</dbReference>
<evidence type="ECO:0000256" key="1">
    <source>
        <dbReference type="HAMAP-Rule" id="MF_00226"/>
    </source>
</evidence>
<dbReference type="Pfam" id="PF00994">
    <property type="entry name" value="MoCF_biosynth"/>
    <property type="match status" value="1"/>
</dbReference>
<dbReference type="PANTHER" id="PTHR13939">
    <property type="entry name" value="NICOTINAMIDE-NUCLEOTIDE AMIDOHYDROLASE PNCC"/>
    <property type="match status" value="1"/>
</dbReference>
<feature type="domain" description="MoaB/Mog" evidence="2">
    <location>
        <begin position="4"/>
        <end position="181"/>
    </location>
</feature>
<dbReference type="RefSeq" id="WP_272734898.1">
    <property type="nucleotide sequence ID" value="NZ_CP116942.1"/>
</dbReference>
<dbReference type="SUPFAM" id="SSF142433">
    <property type="entry name" value="CinA-like"/>
    <property type="match status" value="1"/>
</dbReference>
<dbReference type="InterPro" id="IPR036653">
    <property type="entry name" value="CinA-like_C"/>
</dbReference>
<dbReference type="NCBIfam" id="TIGR00199">
    <property type="entry name" value="PncC_domain"/>
    <property type="match status" value="1"/>
</dbReference>
<dbReference type="InterPro" id="IPR036425">
    <property type="entry name" value="MoaB/Mog-like_dom_sf"/>
</dbReference>
<evidence type="ECO:0000313" key="3">
    <source>
        <dbReference type="EMBL" id="WCO65373.1"/>
    </source>
</evidence>
<evidence type="ECO:0000313" key="4">
    <source>
        <dbReference type="Proteomes" id="UP001216390"/>
    </source>
</evidence>
<dbReference type="NCBIfam" id="TIGR00200">
    <property type="entry name" value="cinA_nterm"/>
    <property type="match status" value="1"/>
</dbReference>
<dbReference type="InterPro" id="IPR050101">
    <property type="entry name" value="CinA"/>
</dbReference>
<gene>
    <name evidence="3" type="ORF">PO878_12790</name>
</gene>
<dbReference type="InterPro" id="IPR041424">
    <property type="entry name" value="CinA_KH"/>
</dbReference>
<dbReference type="Pfam" id="PF18146">
    <property type="entry name" value="CinA_KH"/>
    <property type="match status" value="1"/>
</dbReference>
<dbReference type="PIRSF" id="PIRSF006728">
    <property type="entry name" value="CinA"/>
    <property type="match status" value="1"/>
</dbReference>
<organism evidence="3 4">
    <name type="scientific">Iamia majanohamensis</name>
    <dbReference type="NCBI Taxonomy" id="467976"/>
    <lineage>
        <taxon>Bacteria</taxon>
        <taxon>Bacillati</taxon>
        <taxon>Actinomycetota</taxon>
        <taxon>Acidimicrobiia</taxon>
        <taxon>Acidimicrobiales</taxon>
        <taxon>Iamiaceae</taxon>
        <taxon>Iamia</taxon>
    </lineage>
</organism>
<dbReference type="SUPFAM" id="SSF53218">
    <property type="entry name" value="Molybdenum cofactor biosynthesis proteins"/>
    <property type="match status" value="1"/>
</dbReference>